<dbReference type="InterPro" id="IPR025384">
    <property type="entry name" value="DUF4298"/>
</dbReference>
<protein>
    <submittedName>
        <fullName evidence="2">Acetyltransferase (GNAT) family protein</fullName>
    </submittedName>
</protein>
<dbReference type="InterPro" id="IPR016181">
    <property type="entry name" value="Acyl_CoA_acyltransferase"/>
</dbReference>
<sequence>MTEIKLLPLEESDREQFIKDNQEAFNYGALEEFGLRDDNFEEDGEIISRRTIEESINEGSAFRIFQDGKKVGGAVIKTEYDHGELELLFVSPSVHNNGIGYAAWCEIEDMHPEVAVWETITPYFETRNIHFYVNRCGFHIVEYFCEQHSFPNEEDGKHSDMFRFEKRLPVSHEALQEQIKRVTHYEDIMQTALKLNEGSPELRKLLIELRAYYVSDAWKRDFTSDEAGLFPKELKRGVLSEDGIYNLLEEYDI</sequence>
<organism evidence="2 3">
    <name type="scientific">Ruminococcus flavefaciens</name>
    <dbReference type="NCBI Taxonomy" id="1265"/>
    <lineage>
        <taxon>Bacteria</taxon>
        <taxon>Bacillati</taxon>
        <taxon>Bacillota</taxon>
        <taxon>Clostridia</taxon>
        <taxon>Eubacteriales</taxon>
        <taxon>Oscillospiraceae</taxon>
        <taxon>Ruminococcus</taxon>
    </lineage>
</organism>
<dbReference type="GO" id="GO:0016747">
    <property type="term" value="F:acyltransferase activity, transferring groups other than amino-acyl groups"/>
    <property type="evidence" value="ECO:0007669"/>
    <property type="project" value="InterPro"/>
</dbReference>
<keyword evidence="2" id="KW-0808">Transferase</keyword>
<reference evidence="2 3" key="1">
    <citation type="submission" date="2016-11" db="EMBL/GenBank/DDBJ databases">
        <authorList>
            <person name="Jaros S."/>
            <person name="Januszkiewicz K."/>
            <person name="Wedrychowicz H."/>
        </authorList>
    </citation>
    <scope>NUCLEOTIDE SEQUENCE [LARGE SCALE GENOMIC DNA]</scope>
    <source>
        <strain evidence="2 3">Y1</strain>
    </source>
</reference>
<dbReference type="InterPro" id="IPR000182">
    <property type="entry name" value="GNAT_dom"/>
</dbReference>
<dbReference type="RefSeq" id="WP_072949425.1">
    <property type="nucleotide sequence ID" value="NZ_FRCT01000003.1"/>
</dbReference>
<name>A0A1M7I165_RUMFL</name>
<dbReference type="SUPFAM" id="SSF55729">
    <property type="entry name" value="Acyl-CoA N-acyltransferases (Nat)"/>
    <property type="match status" value="1"/>
</dbReference>
<dbReference type="Proteomes" id="UP000184394">
    <property type="component" value="Unassembled WGS sequence"/>
</dbReference>
<dbReference type="Pfam" id="PF14131">
    <property type="entry name" value="DUF4298"/>
    <property type="match status" value="1"/>
</dbReference>
<feature type="domain" description="N-acetyltransferase" evidence="1">
    <location>
        <begin position="4"/>
        <end position="169"/>
    </location>
</feature>
<evidence type="ECO:0000259" key="1">
    <source>
        <dbReference type="PROSITE" id="PS51186"/>
    </source>
</evidence>
<evidence type="ECO:0000313" key="2">
    <source>
        <dbReference type="EMBL" id="SHM34455.1"/>
    </source>
</evidence>
<evidence type="ECO:0000313" key="3">
    <source>
        <dbReference type="Proteomes" id="UP000184394"/>
    </source>
</evidence>
<dbReference type="Pfam" id="PF00583">
    <property type="entry name" value="Acetyltransf_1"/>
    <property type="match status" value="1"/>
</dbReference>
<dbReference type="PROSITE" id="PS51186">
    <property type="entry name" value="GNAT"/>
    <property type="match status" value="1"/>
</dbReference>
<dbReference type="OrthoDB" id="9786032at2"/>
<dbReference type="EMBL" id="FRCT01000003">
    <property type="protein sequence ID" value="SHM34455.1"/>
    <property type="molecule type" value="Genomic_DNA"/>
</dbReference>
<accession>A0A1M7I165</accession>
<gene>
    <name evidence="2" type="ORF">SAMN04487860_103221</name>
</gene>
<proteinExistence type="predicted"/>
<dbReference type="AlphaFoldDB" id="A0A1M7I165"/>
<dbReference type="Gene3D" id="3.40.630.30">
    <property type="match status" value="1"/>
</dbReference>